<reference evidence="2 3" key="1">
    <citation type="submission" date="2018-09" db="EMBL/GenBank/DDBJ databases">
        <authorList>
            <person name="Zhu H."/>
        </authorList>
    </citation>
    <scope>NUCLEOTIDE SEQUENCE [LARGE SCALE GENOMIC DNA]</scope>
    <source>
        <strain evidence="2 3">K1W22B-8</strain>
    </source>
</reference>
<comment type="caution">
    <text evidence="2">The sequence shown here is derived from an EMBL/GenBank/DDBJ whole genome shotgun (WGS) entry which is preliminary data.</text>
</comment>
<feature type="domain" description="DSP-PTPase phosphatase fused to NAD+ Kinase" evidence="1">
    <location>
        <begin position="52"/>
        <end position="170"/>
    </location>
</feature>
<dbReference type="Gene3D" id="3.90.190.10">
    <property type="entry name" value="Protein tyrosine phosphatase superfamily"/>
    <property type="match status" value="1"/>
</dbReference>
<dbReference type="Proteomes" id="UP000284605">
    <property type="component" value="Unassembled WGS sequence"/>
</dbReference>
<evidence type="ECO:0000313" key="3">
    <source>
        <dbReference type="Proteomes" id="UP000284605"/>
    </source>
</evidence>
<dbReference type="AlphaFoldDB" id="A0A418WAT3"/>
<sequence length="234" mass="26607">MFKRQTRKVGNQIRLARGDASTPWGRIVGWFEVLFIDHGILRLLFWNKRRVSPRMWRGAQPSSWQVRGLARQGIKTIVNLRGERDCATYLYEKEAAEGSGIKLVNFTATSREPPSPAVLRGARQLFETIEYPALMHCKSGADRAGIMSALYLFLHEGKSLEEAKGQLSLRYGHIKQGKTGVLDRFFDAYAEARAATGIEFWHWVDTVYDPIAMKRDFHAGLIGNLIVDRILGRE</sequence>
<gene>
    <name evidence="2" type="ORF">D3874_08550</name>
</gene>
<dbReference type="InterPro" id="IPR055214">
    <property type="entry name" value="PTP-NADK"/>
</dbReference>
<dbReference type="OrthoDB" id="9814896at2"/>
<name>A0A418WAT3_9PROT</name>
<dbReference type="InterPro" id="IPR029021">
    <property type="entry name" value="Prot-tyrosine_phosphatase-like"/>
</dbReference>
<dbReference type="EMBL" id="QYUK01000011">
    <property type="protein sequence ID" value="RJF87068.1"/>
    <property type="molecule type" value="Genomic_DNA"/>
</dbReference>
<keyword evidence="3" id="KW-1185">Reference proteome</keyword>
<dbReference type="RefSeq" id="WP_119777712.1">
    <property type="nucleotide sequence ID" value="NZ_QYUK01000011.1"/>
</dbReference>
<protein>
    <submittedName>
        <fullName evidence="2">Protein tyrosine phosphatase</fullName>
    </submittedName>
</protein>
<dbReference type="SUPFAM" id="SSF52799">
    <property type="entry name" value="(Phosphotyrosine protein) phosphatases II"/>
    <property type="match status" value="1"/>
</dbReference>
<accession>A0A418WAT3</accession>
<dbReference type="Pfam" id="PF22741">
    <property type="entry name" value="PTP-NADK"/>
    <property type="match status" value="1"/>
</dbReference>
<organism evidence="2 3">
    <name type="scientific">Oleomonas cavernae</name>
    <dbReference type="NCBI Taxonomy" id="2320859"/>
    <lineage>
        <taxon>Bacteria</taxon>
        <taxon>Pseudomonadati</taxon>
        <taxon>Pseudomonadota</taxon>
        <taxon>Alphaproteobacteria</taxon>
        <taxon>Acetobacterales</taxon>
        <taxon>Acetobacteraceae</taxon>
        <taxon>Oleomonas</taxon>
    </lineage>
</organism>
<proteinExistence type="predicted"/>
<evidence type="ECO:0000313" key="2">
    <source>
        <dbReference type="EMBL" id="RJF87068.1"/>
    </source>
</evidence>
<evidence type="ECO:0000259" key="1">
    <source>
        <dbReference type="Pfam" id="PF22741"/>
    </source>
</evidence>